<protein>
    <submittedName>
        <fullName evidence="1">Uncharacterized protein</fullName>
    </submittedName>
</protein>
<proteinExistence type="predicted"/>
<dbReference type="AlphaFoldDB" id="A0A0L7RFE8"/>
<evidence type="ECO:0000313" key="2">
    <source>
        <dbReference type="Proteomes" id="UP000053825"/>
    </source>
</evidence>
<name>A0A0L7RFE8_9HYME</name>
<sequence>MLKALLLISVCKKGVFCKGLGPVHLLFDRAFTKQKVDSTKGGEKKKVDFRFG</sequence>
<organism evidence="1 2">
    <name type="scientific">Habropoda laboriosa</name>
    <dbReference type="NCBI Taxonomy" id="597456"/>
    <lineage>
        <taxon>Eukaryota</taxon>
        <taxon>Metazoa</taxon>
        <taxon>Ecdysozoa</taxon>
        <taxon>Arthropoda</taxon>
        <taxon>Hexapoda</taxon>
        <taxon>Insecta</taxon>
        <taxon>Pterygota</taxon>
        <taxon>Neoptera</taxon>
        <taxon>Endopterygota</taxon>
        <taxon>Hymenoptera</taxon>
        <taxon>Apocrita</taxon>
        <taxon>Aculeata</taxon>
        <taxon>Apoidea</taxon>
        <taxon>Anthophila</taxon>
        <taxon>Apidae</taxon>
        <taxon>Habropoda</taxon>
    </lineage>
</organism>
<accession>A0A0L7RFE8</accession>
<keyword evidence="2" id="KW-1185">Reference proteome</keyword>
<dbReference type="EMBL" id="KQ414606">
    <property type="protein sequence ID" value="KOC69553.1"/>
    <property type="molecule type" value="Genomic_DNA"/>
</dbReference>
<dbReference type="Proteomes" id="UP000053825">
    <property type="component" value="Unassembled WGS sequence"/>
</dbReference>
<evidence type="ECO:0000313" key="1">
    <source>
        <dbReference type="EMBL" id="KOC69553.1"/>
    </source>
</evidence>
<gene>
    <name evidence="1" type="ORF">WH47_05496</name>
</gene>
<reference evidence="1 2" key="1">
    <citation type="submission" date="2015-07" db="EMBL/GenBank/DDBJ databases">
        <title>The genome of Habropoda laboriosa.</title>
        <authorList>
            <person name="Pan H."/>
            <person name="Kapheim K."/>
        </authorList>
    </citation>
    <scope>NUCLEOTIDE SEQUENCE [LARGE SCALE GENOMIC DNA]</scope>
    <source>
        <strain evidence="1">0110345459</strain>
    </source>
</reference>